<feature type="region of interest" description="Disordered" evidence="1">
    <location>
        <begin position="231"/>
        <end position="280"/>
    </location>
</feature>
<sequence length="280" mass="32808">MNILSNNPMEKISDRNKEFIENVNNELIYVLANHKVFIESLYDLVSRISERIELLKFYKEKVGDDVDYEQRQSNDYNYFNDKVKLENEFAKNFEVISENFEMFKRCSEEIMNNLYENYILKQIAHSDQCALSFENSKKAAMPSKKNVDISLLESVNLPNPSKKPEESKKVNAERNIENANLLEMSFGYEEDNKYKLDGYESKLPPPQISSPYLASKVKKLDRSQILNQIMRKDEEEDNVDDEEVNRNKVYTQKLKEKDRSKPTTPKESSKAKQKAKIIPS</sequence>
<dbReference type="AlphaFoldDB" id="A0A7S3J108"/>
<proteinExistence type="predicted"/>
<feature type="compositionally biased region" description="Basic residues" evidence="1">
    <location>
        <begin position="271"/>
        <end position="280"/>
    </location>
</feature>
<protein>
    <submittedName>
        <fullName evidence="2">Uncharacterized protein</fullName>
    </submittedName>
</protein>
<evidence type="ECO:0000313" key="2">
    <source>
        <dbReference type="EMBL" id="CAE0343042.1"/>
    </source>
</evidence>
<gene>
    <name evidence="2" type="ORF">EHAR0213_LOCUS1949</name>
</gene>
<accession>A0A7S3J108</accession>
<feature type="region of interest" description="Disordered" evidence="1">
    <location>
        <begin position="155"/>
        <end position="174"/>
    </location>
</feature>
<dbReference type="EMBL" id="HBII01004240">
    <property type="protein sequence ID" value="CAE0343042.1"/>
    <property type="molecule type" value="Transcribed_RNA"/>
</dbReference>
<name>A0A7S3J108_9SPIT</name>
<reference evidence="2" key="1">
    <citation type="submission" date="2021-01" db="EMBL/GenBank/DDBJ databases">
        <authorList>
            <person name="Corre E."/>
            <person name="Pelletier E."/>
            <person name="Niang G."/>
            <person name="Scheremetjew M."/>
            <person name="Finn R."/>
            <person name="Kale V."/>
            <person name="Holt S."/>
            <person name="Cochrane G."/>
            <person name="Meng A."/>
            <person name="Brown T."/>
            <person name="Cohen L."/>
        </authorList>
    </citation>
    <scope>NUCLEOTIDE SEQUENCE</scope>
    <source>
        <strain evidence="2">FSP1.4</strain>
    </source>
</reference>
<feature type="compositionally biased region" description="Acidic residues" evidence="1">
    <location>
        <begin position="234"/>
        <end position="243"/>
    </location>
</feature>
<feature type="compositionally biased region" description="Basic and acidic residues" evidence="1">
    <location>
        <begin position="162"/>
        <end position="174"/>
    </location>
</feature>
<evidence type="ECO:0000256" key="1">
    <source>
        <dbReference type="SAM" id="MobiDB-lite"/>
    </source>
</evidence>
<organism evidence="2">
    <name type="scientific">Euplotes harpa</name>
    <dbReference type="NCBI Taxonomy" id="151035"/>
    <lineage>
        <taxon>Eukaryota</taxon>
        <taxon>Sar</taxon>
        <taxon>Alveolata</taxon>
        <taxon>Ciliophora</taxon>
        <taxon>Intramacronucleata</taxon>
        <taxon>Spirotrichea</taxon>
        <taxon>Hypotrichia</taxon>
        <taxon>Euplotida</taxon>
        <taxon>Euplotidae</taxon>
        <taxon>Euplotes</taxon>
    </lineage>
</organism>